<sequence>MKTKQNISSKFNKKQNKQLPLELLVEIFKLTTYQIEIQLATKRRLDLGAEFEEGSPTKRSKPYIKTLAKLGDSGRCKICGEECTHWSRHCQSFHSDFIANEESIILNEAMVFEGLKKLGAYVSSDQSSMKVYEDEVLTVSDSGPLMHMKAQNVFGVVVANSCINKAISLAQNFGIGIVTVEDANDYGIGQFYTKRLVDNGMVGFVYAGGNGPLSVVTKEGSYEFSTITPECYLLLSCFAEASDKNVTRITKERETAYNDKYIALKGISYKQDFIEDLNKVGIDCGVPDNNLLNIAELKRERDFINFNQSQ</sequence>
<evidence type="ECO:0000256" key="2">
    <source>
        <dbReference type="ARBA" id="ARBA00023002"/>
    </source>
</evidence>
<dbReference type="GO" id="GO:0016491">
    <property type="term" value="F:oxidoreductase activity"/>
    <property type="evidence" value="ECO:0007669"/>
    <property type="project" value="UniProtKB-KW"/>
</dbReference>
<dbReference type="PANTHER" id="PTHR11091">
    <property type="entry name" value="OXIDOREDUCTASE-RELATED"/>
    <property type="match status" value="1"/>
</dbReference>
<dbReference type="Gene3D" id="3.30.1370.60">
    <property type="entry name" value="Hypothetical oxidoreductase yiak, domain 2"/>
    <property type="match status" value="1"/>
</dbReference>
<evidence type="ECO:0000313" key="4">
    <source>
        <dbReference type="WBParaSite" id="MhA1_Contig624.frz3.gene13"/>
    </source>
</evidence>
<organism evidence="3 4">
    <name type="scientific">Meloidogyne hapla</name>
    <name type="common">Root-knot nematode worm</name>
    <dbReference type="NCBI Taxonomy" id="6305"/>
    <lineage>
        <taxon>Eukaryota</taxon>
        <taxon>Metazoa</taxon>
        <taxon>Ecdysozoa</taxon>
        <taxon>Nematoda</taxon>
        <taxon>Chromadorea</taxon>
        <taxon>Rhabditida</taxon>
        <taxon>Tylenchina</taxon>
        <taxon>Tylenchomorpha</taxon>
        <taxon>Tylenchoidea</taxon>
        <taxon>Meloidogynidae</taxon>
        <taxon>Meloidogyninae</taxon>
        <taxon>Meloidogyne</taxon>
    </lineage>
</organism>
<dbReference type="PANTHER" id="PTHR11091:SF0">
    <property type="entry name" value="MALATE DEHYDROGENASE"/>
    <property type="match status" value="1"/>
</dbReference>
<reference evidence="4" key="1">
    <citation type="submission" date="2016-11" db="UniProtKB">
        <authorList>
            <consortium name="WormBaseParasite"/>
        </authorList>
    </citation>
    <scope>IDENTIFICATION</scope>
</reference>
<comment type="similarity">
    <text evidence="1">Belongs to the LDH2/MDH2 oxidoreductase family.</text>
</comment>
<keyword evidence="2" id="KW-0560">Oxidoreductase</keyword>
<evidence type="ECO:0000256" key="1">
    <source>
        <dbReference type="ARBA" id="ARBA00006056"/>
    </source>
</evidence>
<keyword evidence="3" id="KW-1185">Reference proteome</keyword>
<accession>A0A1I8BUN0</accession>
<proteinExistence type="inferred from homology"/>
<evidence type="ECO:0000313" key="3">
    <source>
        <dbReference type="Proteomes" id="UP000095281"/>
    </source>
</evidence>
<dbReference type="InterPro" id="IPR043143">
    <property type="entry name" value="Mal/L-sulf/L-lact_DH-like_NADP"/>
</dbReference>
<dbReference type="AlphaFoldDB" id="A0A1I8BUN0"/>
<dbReference type="Proteomes" id="UP000095281">
    <property type="component" value="Unplaced"/>
</dbReference>
<dbReference type="InterPro" id="IPR036111">
    <property type="entry name" value="Mal/L-sulfo/L-lacto_DH-like_sf"/>
</dbReference>
<dbReference type="Pfam" id="PF02615">
    <property type="entry name" value="Ldh_2"/>
    <property type="match status" value="1"/>
</dbReference>
<dbReference type="InterPro" id="IPR003767">
    <property type="entry name" value="Malate/L-lactate_DH-like"/>
</dbReference>
<name>A0A1I8BUN0_MELHA</name>
<dbReference type="WBParaSite" id="MhA1_Contig624.frz3.gene13">
    <property type="protein sequence ID" value="MhA1_Contig624.frz3.gene13"/>
    <property type="gene ID" value="MhA1_Contig624.frz3.gene13"/>
</dbReference>
<protein>
    <submittedName>
        <fullName evidence="4">Ferredoxin</fullName>
    </submittedName>
</protein>
<dbReference type="SUPFAM" id="SSF89733">
    <property type="entry name" value="L-sulfolactate dehydrogenase-like"/>
    <property type="match status" value="1"/>
</dbReference>